<organism evidence="3 4">
    <name type="scientific">Coprinellus micaceus</name>
    <name type="common">Glistening ink-cap mushroom</name>
    <name type="synonym">Coprinus micaceus</name>
    <dbReference type="NCBI Taxonomy" id="71717"/>
    <lineage>
        <taxon>Eukaryota</taxon>
        <taxon>Fungi</taxon>
        <taxon>Dikarya</taxon>
        <taxon>Basidiomycota</taxon>
        <taxon>Agaricomycotina</taxon>
        <taxon>Agaricomycetes</taxon>
        <taxon>Agaricomycetidae</taxon>
        <taxon>Agaricales</taxon>
        <taxon>Agaricineae</taxon>
        <taxon>Psathyrellaceae</taxon>
        <taxon>Coprinellus</taxon>
    </lineage>
</organism>
<name>A0A4Y7TII6_COPMI</name>
<proteinExistence type="predicted"/>
<dbReference type="InterPro" id="IPR007111">
    <property type="entry name" value="NACHT_NTPase"/>
</dbReference>
<keyword evidence="4" id="KW-1185">Reference proteome</keyword>
<dbReference type="PANTHER" id="PTHR10039">
    <property type="entry name" value="AMELOGENIN"/>
    <property type="match status" value="1"/>
</dbReference>
<evidence type="ECO:0000259" key="2">
    <source>
        <dbReference type="PROSITE" id="PS50837"/>
    </source>
</evidence>
<evidence type="ECO:0000313" key="4">
    <source>
        <dbReference type="Proteomes" id="UP000298030"/>
    </source>
</evidence>
<dbReference type="STRING" id="71717.A0A4Y7TII6"/>
<dbReference type="PROSITE" id="PS50837">
    <property type="entry name" value="NACHT"/>
    <property type="match status" value="1"/>
</dbReference>
<dbReference type="Pfam" id="PF24883">
    <property type="entry name" value="NPHP3_N"/>
    <property type="match status" value="1"/>
</dbReference>
<dbReference type="Proteomes" id="UP000298030">
    <property type="component" value="Unassembled WGS sequence"/>
</dbReference>
<protein>
    <recommendedName>
        <fullName evidence="2">NACHT domain-containing protein</fullName>
    </recommendedName>
</protein>
<evidence type="ECO:0000313" key="3">
    <source>
        <dbReference type="EMBL" id="TEB33995.1"/>
    </source>
</evidence>
<reference evidence="3 4" key="1">
    <citation type="journal article" date="2019" name="Nat. Ecol. Evol.">
        <title>Megaphylogeny resolves global patterns of mushroom evolution.</title>
        <authorList>
            <person name="Varga T."/>
            <person name="Krizsan K."/>
            <person name="Foldi C."/>
            <person name="Dima B."/>
            <person name="Sanchez-Garcia M."/>
            <person name="Sanchez-Ramirez S."/>
            <person name="Szollosi G.J."/>
            <person name="Szarkandi J.G."/>
            <person name="Papp V."/>
            <person name="Albert L."/>
            <person name="Andreopoulos W."/>
            <person name="Angelini C."/>
            <person name="Antonin V."/>
            <person name="Barry K.W."/>
            <person name="Bougher N.L."/>
            <person name="Buchanan P."/>
            <person name="Buyck B."/>
            <person name="Bense V."/>
            <person name="Catcheside P."/>
            <person name="Chovatia M."/>
            <person name="Cooper J."/>
            <person name="Damon W."/>
            <person name="Desjardin D."/>
            <person name="Finy P."/>
            <person name="Geml J."/>
            <person name="Haridas S."/>
            <person name="Hughes K."/>
            <person name="Justo A."/>
            <person name="Karasinski D."/>
            <person name="Kautmanova I."/>
            <person name="Kiss B."/>
            <person name="Kocsube S."/>
            <person name="Kotiranta H."/>
            <person name="LaButti K.M."/>
            <person name="Lechner B.E."/>
            <person name="Liimatainen K."/>
            <person name="Lipzen A."/>
            <person name="Lukacs Z."/>
            <person name="Mihaltcheva S."/>
            <person name="Morgado L.N."/>
            <person name="Niskanen T."/>
            <person name="Noordeloos M.E."/>
            <person name="Ohm R.A."/>
            <person name="Ortiz-Santana B."/>
            <person name="Ovrebo C."/>
            <person name="Racz N."/>
            <person name="Riley R."/>
            <person name="Savchenko A."/>
            <person name="Shiryaev A."/>
            <person name="Soop K."/>
            <person name="Spirin V."/>
            <person name="Szebenyi C."/>
            <person name="Tomsovsky M."/>
            <person name="Tulloss R.E."/>
            <person name="Uehling J."/>
            <person name="Grigoriev I.V."/>
            <person name="Vagvolgyi C."/>
            <person name="Papp T."/>
            <person name="Martin F.M."/>
            <person name="Miettinen O."/>
            <person name="Hibbett D.S."/>
            <person name="Nagy L.G."/>
        </authorList>
    </citation>
    <scope>NUCLEOTIDE SEQUENCE [LARGE SCALE GENOMIC DNA]</scope>
    <source>
        <strain evidence="3 4">FP101781</strain>
    </source>
</reference>
<accession>A0A4Y7TII6</accession>
<dbReference type="PANTHER" id="PTHR10039:SF14">
    <property type="entry name" value="NACHT DOMAIN-CONTAINING PROTEIN"/>
    <property type="match status" value="1"/>
</dbReference>
<sequence>MSPSSAHTLGKDVNVTNIAGDYYDTSTRFITTNVNVVSGKTPLDRLLEQIAPGALHDSAERGPHAPKCHLETRKAVQQDIISWIRQGDQDDRPKRILWLSGPAGSGKTAIAGTIADECHKEGLLAGSFFLAFSSLNRRIKRPFIPTLTYALLQQNAIVNLKDAILSAVDNDPTVLQKHLDQQLEELILGPLRAVAGLSDQSNWPKVIIVDGVDECSIDDGSRTPKEEAHKEVLSVLAHAVLDISFPFRIIIASRPEPAISEFFETSSDLTECVFLDKKYDPDADIRLFLEAKLSVLRRKYNLAQDWVPEGAVNTLVDRASGQFVYITTALRCIEDTSHPPPEQLKQLLCHQRADNAQSPLSTLDALYASILAASPDPPLAAKWLVVFAGVRLHVSMKDRGSEESAPLAVAAYRKALVESYAGEMTFLLCGLSALIDLTDDGRGLKVKFHHKSLIDFLGDASRSGRLHVSNENAWHLVEDRYYNVLKNRGPQSANLGESDMHGFFRLFCGSFPSWINSRHSYEASDITWWLEHLSANYSKEEVCPAVKGIFITVDQKCTWNHHTSCKLWRKVILRHCKANSWARLPTSLDLLRDRVNKLKYGEEWEGYYSALHACFEPPA</sequence>
<dbReference type="EMBL" id="QPFP01000011">
    <property type="protein sequence ID" value="TEB33995.1"/>
    <property type="molecule type" value="Genomic_DNA"/>
</dbReference>
<dbReference type="SUPFAM" id="SSF52540">
    <property type="entry name" value="P-loop containing nucleoside triphosphate hydrolases"/>
    <property type="match status" value="1"/>
</dbReference>
<feature type="domain" description="NACHT" evidence="2">
    <location>
        <begin position="95"/>
        <end position="255"/>
    </location>
</feature>
<keyword evidence="1" id="KW-0677">Repeat</keyword>
<dbReference type="AlphaFoldDB" id="A0A4Y7TII6"/>
<dbReference type="InterPro" id="IPR027417">
    <property type="entry name" value="P-loop_NTPase"/>
</dbReference>
<dbReference type="Gene3D" id="3.40.50.300">
    <property type="entry name" value="P-loop containing nucleotide triphosphate hydrolases"/>
    <property type="match status" value="1"/>
</dbReference>
<dbReference type="InterPro" id="IPR056884">
    <property type="entry name" value="NPHP3-like_N"/>
</dbReference>
<comment type="caution">
    <text evidence="3">The sequence shown here is derived from an EMBL/GenBank/DDBJ whole genome shotgun (WGS) entry which is preliminary data.</text>
</comment>
<evidence type="ECO:0000256" key="1">
    <source>
        <dbReference type="ARBA" id="ARBA00022737"/>
    </source>
</evidence>
<dbReference type="OrthoDB" id="3018304at2759"/>
<gene>
    <name evidence="3" type="ORF">FA13DRAFT_1812528</name>
</gene>